<keyword evidence="9" id="KW-0249">Electron transport</keyword>
<feature type="transmembrane region" description="Helical" evidence="13">
    <location>
        <begin position="312"/>
        <end position="337"/>
    </location>
</feature>
<dbReference type="InterPro" id="IPR016174">
    <property type="entry name" value="Di-haem_cyt_TM"/>
</dbReference>
<feature type="transmembrane region" description="Helical" evidence="13">
    <location>
        <begin position="343"/>
        <end position="367"/>
    </location>
</feature>
<protein>
    <submittedName>
        <fullName evidence="15">Formate dehydrogenase subunit gamma</fullName>
    </submittedName>
</protein>
<evidence type="ECO:0000256" key="4">
    <source>
        <dbReference type="ARBA" id="ARBA00022448"/>
    </source>
</evidence>
<dbReference type="GO" id="GO:0009326">
    <property type="term" value="C:formate dehydrogenase complex"/>
    <property type="evidence" value="ECO:0007669"/>
    <property type="project" value="InterPro"/>
</dbReference>
<dbReference type="GO" id="GO:0005886">
    <property type="term" value="C:plasma membrane"/>
    <property type="evidence" value="ECO:0007669"/>
    <property type="project" value="UniProtKB-SubCell"/>
</dbReference>
<evidence type="ECO:0000256" key="12">
    <source>
        <dbReference type="ARBA" id="ARBA00023136"/>
    </source>
</evidence>
<keyword evidence="10 13" id="KW-1133">Transmembrane helix</keyword>
<feature type="transmembrane region" description="Helical" evidence="13">
    <location>
        <begin position="164"/>
        <end position="186"/>
    </location>
</feature>
<dbReference type="Pfam" id="PF01292">
    <property type="entry name" value="Ni_hydr_CYTB"/>
    <property type="match status" value="1"/>
</dbReference>
<evidence type="ECO:0000313" key="15">
    <source>
        <dbReference type="EMBL" id="MSU90283.1"/>
    </source>
</evidence>
<dbReference type="GO" id="GO:0036397">
    <property type="term" value="F:formate dehydrogenase (quinone) activity"/>
    <property type="evidence" value="ECO:0007669"/>
    <property type="project" value="TreeGrafter"/>
</dbReference>
<evidence type="ECO:0000256" key="3">
    <source>
        <dbReference type="ARBA" id="ARBA00010747"/>
    </source>
</evidence>
<dbReference type="GO" id="GO:0008863">
    <property type="term" value="F:formate dehydrogenase (NAD+) activity"/>
    <property type="evidence" value="ECO:0007669"/>
    <property type="project" value="InterPro"/>
</dbReference>
<dbReference type="EMBL" id="WIND01000008">
    <property type="protein sequence ID" value="MSU90283.1"/>
    <property type="molecule type" value="Genomic_DNA"/>
</dbReference>
<feature type="transmembrane region" description="Helical" evidence="13">
    <location>
        <begin position="212"/>
        <end position="232"/>
    </location>
</feature>
<keyword evidence="5" id="KW-1003">Cell membrane</keyword>
<evidence type="ECO:0000256" key="9">
    <source>
        <dbReference type="ARBA" id="ARBA00022982"/>
    </source>
</evidence>
<dbReference type="PANTHER" id="PTHR30074:SF6">
    <property type="entry name" value="FORMATE DEHYDROGENASE GAMMA SUBUNIT"/>
    <property type="match status" value="1"/>
</dbReference>
<keyword evidence="7 13" id="KW-0812">Transmembrane</keyword>
<evidence type="ECO:0000256" key="13">
    <source>
        <dbReference type="SAM" id="Phobius"/>
    </source>
</evidence>
<comment type="similarity">
    <text evidence="3">Belongs to the formate dehydrogenase gamma subunit family.</text>
</comment>
<keyword evidence="6" id="KW-0349">Heme</keyword>
<feature type="domain" description="Cytochrome b561 bacterial/Ni-hydrogenase" evidence="14">
    <location>
        <begin position="203"/>
        <end position="382"/>
    </location>
</feature>
<keyword evidence="8" id="KW-0479">Metal-binding</keyword>
<keyword evidence="16" id="KW-1185">Reference proteome</keyword>
<name>A0A6L5Z136_9RHOB</name>
<evidence type="ECO:0000256" key="8">
    <source>
        <dbReference type="ARBA" id="ARBA00022723"/>
    </source>
</evidence>
<evidence type="ECO:0000256" key="10">
    <source>
        <dbReference type="ARBA" id="ARBA00022989"/>
    </source>
</evidence>
<evidence type="ECO:0000256" key="11">
    <source>
        <dbReference type="ARBA" id="ARBA00023004"/>
    </source>
</evidence>
<dbReference type="GO" id="GO:0015944">
    <property type="term" value="P:formate oxidation"/>
    <property type="evidence" value="ECO:0007669"/>
    <property type="project" value="TreeGrafter"/>
</dbReference>
<proteinExistence type="inferred from homology"/>
<keyword evidence="4" id="KW-0813">Transport</keyword>
<feature type="transmembrane region" description="Helical" evidence="13">
    <location>
        <begin position="252"/>
        <end position="275"/>
    </location>
</feature>
<evidence type="ECO:0000256" key="5">
    <source>
        <dbReference type="ARBA" id="ARBA00022475"/>
    </source>
</evidence>
<accession>A0A6L5Z136</accession>
<comment type="caution">
    <text evidence="15">The sequence shown here is derived from an EMBL/GenBank/DDBJ whole genome shotgun (WGS) entry which is preliminary data.</text>
</comment>
<dbReference type="InterPro" id="IPR011577">
    <property type="entry name" value="Cyt_b561_bac/Ni-Hgenase"/>
</dbReference>
<evidence type="ECO:0000256" key="7">
    <source>
        <dbReference type="ARBA" id="ARBA00022692"/>
    </source>
</evidence>
<evidence type="ECO:0000256" key="1">
    <source>
        <dbReference type="ARBA" id="ARBA00001971"/>
    </source>
</evidence>
<gene>
    <name evidence="15" type="ORF">GE300_11740</name>
</gene>
<dbReference type="RefSeq" id="WP_154446772.1">
    <property type="nucleotide sequence ID" value="NZ_WIND01000008.1"/>
</dbReference>
<dbReference type="AlphaFoldDB" id="A0A6L5Z136"/>
<dbReference type="Gene3D" id="1.20.950.20">
    <property type="entry name" value="Transmembrane di-heme cytochromes, Chain C"/>
    <property type="match status" value="1"/>
</dbReference>
<dbReference type="InterPro" id="IPR006471">
    <property type="entry name" value="Formate_DH_gsu"/>
</dbReference>
<dbReference type="GO" id="GO:0009055">
    <property type="term" value="F:electron transfer activity"/>
    <property type="evidence" value="ECO:0007669"/>
    <property type="project" value="InterPro"/>
</dbReference>
<dbReference type="NCBIfam" id="TIGR01583">
    <property type="entry name" value="formate-DH-gamm"/>
    <property type="match status" value="1"/>
</dbReference>
<organism evidence="15 16">
    <name type="scientific">Halovulum marinum</name>
    <dbReference type="NCBI Taxonomy" id="2662447"/>
    <lineage>
        <taxon>Bacteria</taxon>
        <taxon>Pseudomonadati</taxon>
        <taxon>Pseudomonadota</taxon>
        <taxon>Alphaproteobacteria</taxon>
        <taxon>Rhodobacterales</taxon>
        <taxon>Paracoccaceae</taxon>
        <taxon>Halovulum</taxon>
    </lineage>
</organism>
<evidence type="ECO:0000256" key="2">
    <source>
        <dbReference type="ARBA" id="ARBA00004651"/>
    </source>
</evidence>
<evidence type="ECO:0000259" key="14">
    <source>
        <dbReference type="Pfam" id="PF01292"/>
    </source>
</evidence>
<evidence type="ECO:0000313" key="16">
    <source>
        <dbReference type="Proteomes" id="UP000474957"/>
    </source>
</evidence>
<sequence>MSGDGSEVRVRGRDFTGYRIGGAIAAALLFLALVVQGWELFDGDARTVPEVAWSAAGDAGGESILTDEILRDRTRLQSQRFRSGPSPDGTAETFKVGDAILLGNRAIDDEDAMLTEIWRLPDDESGSLLRGSERIIGISSLPYANAALFERPFARDWRLGLADVVTHVGAFAILGFSFLLALVLAVRGRVPIAKGRTDRTVKRFGLLERANHWLTAVSFIMLALTGITIAYGRTLILPFGEELLGSLGWLATWGHAMFFPPFALGLTAMILLWTVRNLPSRLDIEWLRRAGGFFSDDPDNPPARKFNAGQKLVYWSAVIGGLLMIATGIFLMFPFWFADLQTMSWIMLTHALIAVFLIAIFIGHIYIGTVGMQGAFWAMWTGDVDRNWAEEHHELWMHELDKGR</sequence>
<evidence type="ECO:0000256" key="6">
    <source>
        <dbReference type="ARBA" id="ARBA00022617"/>
    </source>
</evidence>
<comment type="subcellular location">
    <subcellularLocation>
        <location evidence="2">Cell membrane</location>
        <topology evidence="2">Multi-pass membrane protein</topology>
    </subcellularLocation>
</comment>
<keyword evidence="11" id="KW-0408">Iron</keyword>
<reference evidence="15 16" key="1">
    <citation type="submission" date="2019-10" db="EMBL/GenBank/DDBJ databases">
        <title>Cognatihalovulum marinum gen. nov. sp. nov., a new member of the family Rhodobacteraceae isolated from deep seawater of the Northwest Indian Ocean.</title>
        <authorList>
            <person name="Ruan C."/>
            <person name="Wang J."/>
            <person name="Zheng X."/>
            <person name="Song L."/>
            <person name="Zhu Y."/>
            <person name="Huang Y."/>
            <person name="Lu Z."/>
            <person name="Du W."/>
            <person name="Huang L."/>
            <person name="Dai X."/>
        </authorList>
    </citation>
    <scope>NUCLEOTIDE SEQUENCE [LARGE SCALE GENOMIC DNA]</scope>
    <source>
        <strain evidence="15 16">2CG4</strain>
    </source>
</reference>
<dbReference type="Proteomes" id="UP000474957">
    <property type="component" value="Unassembled WGS sequence"/>
</dbReference>
<dbReference type="GO" id="GO:0009061">
    <property type="term" value="P:anaerobic respiration"/>
    <property type="evidence" value="ECO:0007669"/>
    <property type="project" value="TreeGrafter"/>
</dbReference>
<keyword evidence="12 13" id="KW-0472">Membrane</keyword>
<dbReference type="PANTHER" id="PTHR30074">
    <property type="entry name" value="FORMATE DEHYDROGENASE, NITRATE-INDUCIBLE, CYTOCHROME B556 FDN SUBUNIT"/>
    <property type="match status" value="1"/>
</dbReference>
<comment type="cofactor">
    <cofactor evidence="1">
        <name>heme</name>
        <dbReference type="ChEBI" id="CHEBI:30413"/>
    </cofactor>
</comment>
<dbReference type="SUPFAM" id="SSF81342">
    <property type="entry name" value="Transmembrane di-heme cytochromes"/>
    <property type="match status" value="1"/>
</dbReference>
<feature type="transmembrane region" description="Helical" evidence="13">
    <location>
        <begin position="20"/>
        <end position="38"/>
    </location>
</feature>
<dbReference type="GO" id="GO:0022904">
    <property type="term" value="P:respiratory electron transport chain"/>
    <property type="evidence" value="ECO:0007669"/>
    <property type="project" value="InterPro"/>
</dbReference>
<dbReference type="GO" id="GO:0046872">
    <property type="term" value="F:metal ion binding"/>
    <property type="evidence" value="ECO:0007669"/>
    <property type="project" value="UniProtKB-KW"/>
</dbReference>
<dbReference type="InterPro" id="IPR051817">
    <property type="entry name" value="FDH_cytochrome_b556_subunit"/>
</dbReference>